<dbReference type="Pfam" id="PF02136">
    <property type="entry name" value="NTF2"/>
    <property type="match status" value="1"/>
</dbReference>
<evidence type="ECO:0000313" key="2">
    <source>
        <dbReference type="EMBL" id="CAA9590482.1"/>
    </source>
</evidence>
<reference evidence="2" key="1">
    <citation type="submission" date="2020-02" db="EMBL/GenBank/DDBJ databases">
        <authorList>
            <person name="Meier V. D."/>
        </authorList>
    </citation>
    <scope>NUCLEOTIDE SEQUENCE</scope>
    <source>
        <strain evidence="2">AVDCRST_MAG81</strain>
    </source>
</reference>
<dbReference type="Gene3D" id="3.10.450.50">
    <property type="match status" value="1"/>
</dbReference>
<dbReference type="InterPro" id="IPR032710">
    <property type="entry name" value="NTF2-like_dom_sf"/>
</dbReference>
<dbReference type="InterPro" id="IPR002075">
    <property type="entry name" value="NTF2_dom"/>
</dbReference>
<dbReference type="SUPFAM" id="SSF54427">
    <property type="entry name" value="NTF2-like"/>
    <property type="match status" value="1"/>
</dbReference>
<sequence>MSESLAPLEIIKGIDEPTVLRYFQTLNAGAFAETAALFAADGLMQPPFESVLVGSAAIVAYLEQEAQGIRLQPNQGVVQPLEADQRQIQVSGKAQTSVVMVNVGWTFILNKQNQIISAKIKLLASPQELLKMRDQETGG</sequence>
<dbReference type="EMBL" id="CADCWO010000264">
    <property type="protein sequence ID" value="CAA9590482.1"/>
    <property type="molecule type" value="Genomic_DNA"/>
</dbReference>
<gene>
    <name evidence="2" type="ORF">AVDCRST_MAG81-5413</name>
</gene>
<dbReference type="AlphaFoldDB" id="A0A6J4VYA1"/>
<feature type="domain" description="Nuclear transport factor 2" evidence="1">
    <location>
        <begin position="19"/>
        <end position="113"/>
    </location>
</feature>
<organism evidence="2">
    <name type="scientific">uncultured Synechococcales cyanobacterium</name>
    <dbReference type="NCBI Taxonomy" id="1936017"/>
    <lineage>
        <taxon>Bacteria</taxon>
        <taxon>Bacillati</taxon>
        <taxon>Cyanobacteriota</taxon>
        <taxon>Cyanophyceae</taxon>
        <taxon>Synechococcales</taxon>
        <taxon>environmental samples</taxon>
    </lineage>
</organism>
<accession>A0A6J4VYA1</accession>
<proteinExistence type="predicted"/>
<protein>
    <recommendedName>
        <fullName evidence="1">Nuclear transport factor 2 domain-containing protein</fullName>
    </recommendedName>
</protein>
<name>A0A6J4VYA1_9CYAN</name>
<evidence type="ECO:0000259" key="1">
    <source>
        <dbReference type="Pfam" id="PF02136"/>
    </source>
</evidence>